<dbReference type="InterPro" id="IPR013083">
    <property type="entry name" value="Znf_RING/FYVE/PHD"/>
</dbReference>
<dbReference type="AlphaFoldDB" id="A0A397AE03"/>
<feature type="domain" description="FYVE-type" evidence="5">
    <location>
        <begin position="283"/>
        <end position="353"/>
    </location>
</feature>
<reference evidence="6 7" key="1">
    <citation type="submission" date="2018-08" db="EMBL/GenBank/DDBJ databases">
        <title>Aphanomyces genome sequencing and annotation.</title>
        <authorList>
            <person name="Minardi D."/>
            <person name="Oidtmann B."/>
            <person name="Van Der Giezen M."/>
            <person name="Studholme D.J."/>
        </authorList>
    </citation>
    <scope>NUCLEOTIDE SEQUENCE [LARGE SCALE GENOMIC DNA]</scope>
    <source>
        <strain evidence="6 7">Kv</strain>
    </source>
</reference>
<dbReference type="GO" id="GO:0008270">
    <property type="term" value="F:zinc ion binding"/>
    <property type="evidence" value="ECO:0007669"/>
    <property type="project" value="UniProtKB-KW"/>
</dbReference>
<organism evidence="6 7">
    <name type="scientific">Aphanomyces astaci</name>
    <name type="common">Crayfish plague agent</name>
    <dbReference type="NCBI Taxonomy" id="112090"/>
    <lineage>
        <taxon>Eukaryota</taxon>
        <taxon>Sar</taxon>
        <taxon>Stramenopiles</taxon>
        <taxon>Oomycota</taxon>
        <taxon>Saprolegniomycetes</taxon>
        <taxon>Saprolegniales</taxon>
        <taxon>Verrucalvaceae</taxon>
        <taxon>Aphanomyces</taxon>
    </lineage>
</organism>
<name>A0A397AE03_APHAT</name>
<proteinExistence type="predicted"/>
<dbReference type="Proteomes" id="UP000265427">
    <property type="component" value="Unassembled WGS sequence"/>
</dbReference>
<comment type="caution">
    <text evidence="6">The sequence shown here is derived from an EMBL/GenBank/DDBJ whole genome shotgun (WGS) entry which is preliminary data.</text>
</comment>
<evidence type="ECO:0000256" key="3">
    <source>
        <dbReference type="ARBA" id="ARBA00022833"/>
    </source>
</evidence>
<keyword evidence="3" id="KW-0862">Zinc</keyword>
<evidence type="ECO:0000313" key="7">
    <source>
        <dbReference type="Proteomes" id="UP000265427"/>
    </source>
</evidence>
<evidence type="ECO:0000256" key="4">
    <source>
        <dbReference type="PROSITE-ProRule" id="PRU00091"/>
    </source>
</evidence>
<dbReference type="InterPro" id="IPR017455">
    <property type="entry name" value="Znf_FYVE-rel"/>
</dbReference>
<evidence type="ECO:0000313" key="6">
    <source>
        <dbReference type="EMBL" id="RHY03989.1"/>
    </source>
</evidence>
<sequence length="497" mass="55138">MRVDILADEYAAHARHMEWIVKNALAESGKWTPQSVKNGWAVDVDRHGWRVCSKSLPTSSSVRSPSKRMVVCHGSHQASLSTLRDELYADNTRDYLAMAAVLHGASLYDAAVLDVHSTRTPDDPGHFFGVKWLQLTVAANKPPVSFLFLEFTGTCIDPQGRVTLFVVTEPILASHGASTSRTTTSPTEGVSCVKLYRARPDGHVDVFVRAHYTPGSSTSASRRQLPRTTTWRGMDMNIPLSLGKDIGPLLQESSLHESLVLTTGEFSPQWDYSTLDWILFNRTRCNVCEKKGMFWHRHHHCRCCGLVMCSGCFVKLHCVRRPSTPKWKKPSSHKSLKAVAEVKFCIKCWVHARTEARKQPASVASVHPALDTTLAALETIVRVGAPNNATTAEWWKSTREGDCMSSIDTSCMSTSASVDTAYDLPLSTMSASYRSHTCRINSFNLLSTPSSRESMAARMDEMNESIALQTMMLSTMTRILTPQTPPAVVDVVVKYDE</sequence>
<dbReference type="EMBL" id="QUSZ01006968">
    <property type="protein sequence ID" value="RHY03989.1"/>
    <property type="molecule type" value="Genomic_DNA"/>
</dbReference>
<dbReference type="InterPro" id="IPR011011">
    <property type="entry name" value="Znf_FYVE_PHD"/>
</dbReference>
<dbReference type="SUPFAM" id="SSF57903">
    <property type="entry name" value="FYVE/PHD zinc finger"/>
    <property type="match status" value="1"/>
</dbReference>
<accession>A0A397AE03</accession>
<evidence type="ECO:0000256" key="1">
    <source>
        <dbReference type="ARBA" id="ARBA00022723"/>
    </source>
</evidence>
<protein>
    <recommendedName>
        <fullName evidence="5">FYVE-type domain-containing protein</fullName>
    </recommendedName>
</protein>
<dbReference type="CDD" id="cd00065">
    <property type="entry name" value="FYVE_like_SF"/>
    <property type="match status" value="1"/>
</dbReference>
<dbReference type="InterPro" id="IPR052727">
    <property type="entry name" value="Rab4/Rab5_effector"/>
</dbReference>
<dbReference type="PANTHER" id="PTHR13510">
    <property type="entry name" value="FYVE-FINGER-CONTAINING RAB5 EFFECTOR PROTEIN RABENOSYN-5-RELATED"/>
    <property type="match status" value="1"/>
</dbReference>
<dbReference type="PROSITE" id="PS50178">
    <property type="entry name" value="ZF_FYVE"/>
    <property type="match status" value="1"/>
</dbReference>
<dbReference type="Pfam" id="PF01363">
    <property type="entry name" value="FYVE"/>
    <property type="match status" value="1"/>
</dbReference>
<keyword evidence="1" id="KW-0479">Metal-binding</keyword>
<evidence type="ECO:0000256" key="2">
    <source>
        <dbReference type="ARBA" id="ARBA00022771"/>
    </source>
</evidence>
<evidence type="ECO:0000259" key="5">
    <source>
        <dbReference type="PROSITE" id="PS50178"/>
    </source>
</evidence>
<dbReference type="InterPro" id="IPR000306">
    <property type="entry name" value="Znf_FYVE"/>
</dbReference>
<dbReference type="VEuPathDB" id="FungiDB:H257_10102"/>
<dbReference type="Gene3D" id="3.30.40.10">
    <property type="entry name" value="Zinc/RING finger domain, C3HC4 (zinc finger)"/>
    <property type="match status" value="1"/>
</dbReference>
<dbReference type="PANTHER" id="PTHR13510:SF44">
    <property type="entry name" value="RABENOSYN-5"/>
    <property type="match status" value="1"/>
</dbReference>
<keyword evidence="2 4" id="KW-0863">Zinc-finger</keyword>
<gene>
    <name evidence="6" type="ORF">DYB36_004032</name>
</gene>